<feature type="transmembrane region" description="Helical" evidence="1">
    <location>
        <begin position="174"/>
        <end position="197"/>
    </location>
</feature>
<proteinExistence type="predicted"/>
<feature type="transmembrane region" description="Helical" evidence="1">
    <location>
        <begin position="86"/>
        <end position="107"/>
    </location>
</feature>
<dbReference type="EMBL" id="QEAN01000061">
    <property type="protein sequence ID" value="TPX50891.1"/>
    <property type="molecule type" value="Genomic_DNA"/>
</dbReference>
<reference evidence="2 3" key="1">
    <citation type="journal article" date="2019" name="Sci. Rep.">
        <title>Comparative genomics of chytrid fungi reveal insights into the obligate biotrophic and pathogenic lifestyle of Synchytrium endobioticum.</title>
        <authorList>
            <person name="van de Vossenberg B.T.L.H."/>
            <person name="Warris S."/>
            <person name="Nguyen H.D.T."/>
            <person name="van Gent-Pelzer M.P.E."/>
            <person name="Joly D.L."/>
            <person name="van de Geest H.C."/>
            <person name="Bonants P.J.M."/>
            <person name="Smith D.S."/>
            <person name="Levesque C.A."/>
            <person name="van der Lee T.A.J."/>
        </authorList>
    </citation>
    <scope>NUCLEOTIDE SEQUENCE [LARGE SCALE GENOMIC DNA]</scope>
    <source>
        <strain evidence="2 3">MB42</strain>
    </source>
</reference>
<dbReference type="AlphaFoldDB" id="A0A507DHM0"/>
<sequence>MYTHWFRSELSLILDISSLEPATCPSPSIYTDPYNSTPMADPRSTMIIEDTAEEYEEISKTLVRYYITYLGKEDTGLDRPALAVKVIHIIWSLLLFVWASLSLAFAFTGQGGVLQPLVFGILVSVLAFGILVIEIGWRPFWIVSLLQMLYYPHGYAFFWTFMSCMYIGRDAYHLTVGLILFIYAIIMWILYFVALGIKWNQERARAQ</sequence>
<feature type="transmembrane region" description="Helical" evidence="1">
    <location>
        <begin position="113"/>
        <end position="137"/>
    </location>
</feature>
<keyword evidence="1" id="KW-1133">Transmembrane helix</keyword>
<protein>
    <submittedName>
        <fullName evidence="2">Uncharacterized protein</fullName>
    </submittedName>
</protein>
<accession>A0A507DHM0</accession>
<dbReference type="VEuPathDB" id="FungiDB:SeMB42_g02083"/>
<keyword evidence="3" id="KW-1185">Reference proteome</keyword>
<dbReference type="Proteomes" id="UP000317494">
    <property type="component" value="Unassembled WGS sequence"/>
</dbReference>
<gene>
    <name evidence="2" type="ORF">SeMB42_g02083</name>
</gene>
<evidence type="ECO:0000313" key="3">
    <source>
        <dbReference type="Proteomes" id="UP000317494"/>
    </source>
</evidence>
<evidence type="ECO:0000313" key="2">
    <source>
        <dbReference type="EMBL" id="TPX50891.1"/>
    </source>
</evidence>
<comment type="caution">
    <text evidence="2">The sequence shown here is derived from an EMBL/GenBank/DDBJ whole genome shotgun (WGS) entry which is preliminary data.</text>
</comment>
<name>A0A507DHM0_9FUNG</name>
<evidence type="ECO:0000256" key="1">
    <source>
        <dbReference type="SAM" id="Phobius"/>
    </source>
</evidence>
<keyword evidence="1" id="KW-0472">Membrane</keyword>
<organism evidence="2 3">
    <name type="scientific">Synchytrium endobioticum</name>
    <dbReference type="NCBI Taxonomy" id="286115"/>
    <lineage>
        <taxon>Eukaryota</taxon>
        <taxon>Fungi</taxon>
        <taxon>Fungi incertae sedis</taxon>
        <taxon>Chytridiomycota</taxon>
        <taxon>Chytridiomycota incertae sedis</taxon>
        <taxon>Chytridiomycetes</taxon>
        <taxon>Synchytriales</taxon>
        <taxon>Synchytriaceae</taxon>
        <taxon>Synchytrium</taxon>
    </lineage>
</organism>
<keyword evidence="1" id="KW-0812">Transmembrane</keyword>
<feature type="transmembrane region" description="Helical" evidence="1">
    <location>
        <begin position="149"/>
        <end position="168"/>
    </location>
</feature>